<comment type="subcellular location">
    <subcellularLocation>
        <location evidence="1">Membrane</location>
        <topology evidence="1">Single-pass membrane protein</topology>
    </subcellularLocation>
</comment>
<feature type="binding site" evidence="16">
    <location>
        <position position="207"/>
    </location>
    <ligand>
        <name>ATP</name>
        <dbReference type="ChEBI" id="CHEBI:30616"/>
    </ligand>
</feature>
<dbReference type="CDD" id="cd23509">
    <property type="entry name" value="Gnk2-like"/>
    <property type="match status" value="1"/>
</dbReference>
<evidence type="ECO:0000256" key="10">
    <source>
        <dbReference type="ARBA" id="ARBA00022989"/>
    </source>
</evidence>
<dbReference type="InterPro" id="IPR002902">
    <property type="entry name" value="GNK2"/>
</dbReference>
<evidence type="ECO:0000256" key="6">
    <source>
        <dbReference type="ARBA" id="ARBA00022737"/>
    </source>
</evidence>
<evidence type="ECO:0000256" key="3">
    <source>
        <dbReference type="ARBA" id="ARBA00022679"/>
    </source>
</evidence>
<dbReference type="PANTHER" id="PTHR27002">
    <property type="entry name" value="RECEPTOR-LIKE SERINE/THREONINE-PROTEIN KINASE SD1-8"/>
    <property type="match status" value="1"/>
</dbReference>
<dbReference type="EMBL" id="MLFT02000010">
    <property type="protein sequence ID" value="PHT36928.1"/>
    <property type="molecule type" value="Genomic_DNA"/>
</dbReference>
<dbReference type="Proteomes" id="UP000224567">
    <property type="component" value="Unassembled WGS sequence"/>
</dbReference>
<feature type="transmembrane region" description="Helical" evidence="17">
    <location>
        <begin position="119"/>
        <end position="141"/>
    </location>
</feature>
<dbReference type="PROSITE" id="PS50011">
    <property type="entry name" value="PROTEIN_KINASE_DOM"/>
    <property type="match status" value="1"/>
</dbReference>
<evidence type="ECO:0000256" key="7">
    <source>
        <dbReference type="ARBA" id="ARBA00022741"/>
    </source>
</evidence>
<evidence type="ECO:0000256" key="5">
    <source>
        <dbReference type="ARBA" id="ARBA00022729"/>
    </source>
</evidence>
<evidence type="ECO:0000259" key="19">
    <source>
        <dbReference type="PROSITE" id="PS51473"/>
    </source>
</evidence>
<keyword evidence="7 16" id="KW-0547">Nucleotide-binding</keyword>
<dbReference type="GO" id="GO:0005524">
    <property type="term" value="F:ATP binding"/>
    <property type="evidence" value="ECO:0007669"/>
    <property type="project" value="UniProtKB-UniRule"/>
</dbReference>
<dbReference type="InterPro" id="IPR017441">
    <property type="entry name" value="Protein_kinase_ATP_BS"/>
</dbReference>
<dbReference type="PROSITE" id="PS00107">
    <property type="entry name" value="PROTEIN_KINASE_ATP"/>
    <property type="match status" value="1"/>
</dbReference>
<keyword evidence="9 16" id="KW-0067">ATP-binding</keyword>
<dbReference type="GO" id="GO:0004674">
    <property type="term" value="F:protein serine/threonine kinase activity"/>
    <property type="evidence" value="ECO:0007669"/>
    <property type="project" value="UniProtKB-KW"/>
</dbReference>
<protein>
    <submittedName>
        <fullName evidence="20">Cysteine-rich receptor-like protein kinase 25</fullName>
    </submittedName>
</protein>
<dbReference type="OrthoDB" id="4062651at2759"/>
<evidence type="ECO:0000313" key="20">
    <source>
        <dbReference type="EMBL" id="PHT36928.1"/>
    </source>
</evidence>
<evidence type="ECO:0000256" key="11">
    <source>
        <dbReference type="ARBA" id="ARBA00023136"/>
    </source>
</evidence>
<reference evidence="20 21" key="1">
    <citation type="journal article" date="2017" name="Genome Biol.">
        <title>New reference genome sequences of hot pepper reveal the massive evolution of plant disease-resistance genes by retroduplication.</title>
        <authorList>
            <person name="Kim S."/>
            <person name="Park J."/>
            <person name="Yeom S.I."/>
            <person name="Kim Y.M."/>
            <person name="Seo E."/>
            <person name="Kim K.T."/>
            <person name="Kim M.S."/>
            <person name="Lee J.M."/>
            <person name="Cheong K."/>
            <person name="Shin H.S."/>
            <person name="Kim S.B."/>
            <person name="Han K."/>
            <person name="Lee J."/>
            <person name="Park M."/>
            <person name="Lee H.A."/>
            <person name="Lee H.Y."/>
            <person name="Lee Y."/>
            <person name="Oh S."/>
            <person name="Lee J.H."/>
            <person name="Choi E."/>
            <person name="Choi E."/>
            <person name="Lee S.E."/>
            <person name="Jeon J."/>
            <person name="Kim H."/>
            <person name="Choi G."/>
            <person name="Song H."/>
            <person name="Lee J."/>
            <person name="Lee S.C."/>
            <person name="Kwon J.K."/>
            <person name="Lee H.Y."/>
            <person name="Koo N."/>
            <person name="Hong Y."/>
            <person name="Kim R.W."/>
            <person name="Kang W.H."/>
            <person name="Huh J.H."/>
            <person name="Kang B.C."/>
            <person name="Yang T.J."/>
            <person name="Lee Y.H."/>
            <person name="Bennetzen J.L."/>
            <person name="Choi D."/>
        </authorList>
    </citation>
    <scope>NUCLEOTIDE SEQUENCE [LARGE SCALE GENOMIC DNA]</scope>
    <source>
        <strain evidence="21">cv. PBC81</strain>
    </source>
</reference>
<keyword evidence="2" id="KW-0723">Serine/threonine-protein kinase</keyword>
<proteinExistence type="predicted"/>
<reference evidence="21" key="2">
    <citation type="journal article" date="2017" name="J. Anim. Genet.">
        <title>Multiple reference genome sequences of hot pepper reveal the massive evolution of plant disease resistance genes by retroduplication.</title>
        <authorList>
            <person name="Kim S."/>
            <person name="Park J."/>
            <person name="Yeom S.-I."/>
            <person name="Kim Y.-M."/>
            <person name="Seo E."/>
            <person name="Kim K.-T."/>
            <person name="Kim M.-S."/>
            <person name="Lee J.M."/>
            <person name="Cheong K."/>
            <person name="Shin H.-S."/>
            <person name="Kim S.-B."/>
            <person name="Han K."/>
            <person name="Lee J."/>
            <person name="Park M."/>
            <person name="Lee H.-A."/>
            <person name="Lee H.-Y."/>
            <person name="Lee Y."/>
            <person name="Oh S."/>
            <person name="Lee J.H."/>
            <person name="Choi E."/>
            <person name="Choi E."/>
            <person name="Lee S.E."/>
            <person name="Jeon J."/>
            <person name="Kim H."/>
            <person name="Choi G."/>
            <person name="Song H."/>
            <person name="Lee J."/>
            <person name="Lee S.-C."/>
            <person name="Kwon J.-K."/>
            <person name="Lee H.-Y."/>
            <person name="Koo N."/>
            <person name="Hong Y."/>
            <person name="Kim R.W."/>
            <person name="Kang W.-H."/>
            <person name="Huh J.H."/>
            <person name="Kang B.-C."/>
            <person name="Yang T.-J."/>
            <person name="Lee Y.-H."/>
            <person name="Bennetzen J.L."/>
            <person name="Choi D."/>
        </authorList>
    </citation>
    <scope>NUCLEOTIDE SEQUENCE [LARGE SCALE GENOMIC DNA]</scope>
    <source>
        <strain evidence="21">cv. PBC81</strain>
    </source>
</reference>
<dbReference type="FunFam" id="3.30.200.20:FF:000142">
    <property type="entry name" value="Cysteine-rich receptor-like protein kinase 10"/>
    <property type="match status" value="1"/>
</dbReference>
<dbReference type="Gene3D" id="1.10.510.10">
    <property type="entry name" value="Transferase(Phosphotransferase) domain 1"/>
    <property type="match status" value="1"/>
</dbReference>
<gene>
    <name evidence="20" type="ORF">CQW23_24628</name>
</gene>
<dbReference type="SUPFAM" id="SSF56112">
    <property type="entry name" value="Protein kinase-like (PK-like)"/>
    <property type="match status" value="1"/>
</dbReference>
<keyword evidence="11 17" id="KW-0472">Membrane</keyword>
<evidence type="ECO:0000256" key="14">
    <source>
        <dbReference type="ARBA" id="ARBA00047558"/>
    </source>
</evidence>
<keyword evidence="21" id="KW-1185">Reference proteome</keyword>
<sequence length="783" mass="88327">MNELTTRVVNDDRKGKKFATQEANFTASQKVYALAQCTPDISSDTCKACLSQAIARLPTSCKKSKSCKVVLLNCFIWYEFFLFYNSKASAAPLVQNTPPPQIISENDHRRNWIFSARTIIAIAVPVISIVFIILIVGLSCFRRKEKGRKGKPKDINEVRSNTKSLRYEFGVIQDATNNFSIGNRIGQGGFGDVYKGKLPNGQEIAVKRLSQSSNQGSEEFKSEVVLVAKLQHRSLVRLLGFCLQGVERILIYEFVPNKSLDYYLFDRERKGTLNWENRLKIIRGIARGLLYLHEDCPLKIVHRDLKPSNILLDVEMNPKISDFGMARIFGAHQTQGNTMRVVGTYGYMSPEYVMYGQYSIKSDVFSFGVLTLEIVSGNKNSSFCESNEANDLLSHAWKHWKEDTPLELIDSTLEDCYSRIEVLRCIQLGLLCVQKDAHKRPTMGSIVLMLSSNSITLPNPQRPAFFASSKTDNMAPKEQKLILVQVKKLVKQLGYIRHSMSLFYKRYLNREQNIMNTGRRNVSKEMMQMLIALPLKSWSKPSALIVILDNCFGKYLDLPEDNNARFQMKMVYELLKRSSDQSRVEDVIFLTLRSMQTLSDPKVIDRIKIKLFGATTIRRKIFLKGGLVGVDGLGGDGAVGGGSGTVVGANNAPLTVFKINHYEYNHTDFTDFSSPSECSGCKCKDCKVKHDVVINVINALTTFVKKLTSKRDVIPSKRILYPSTPLDIKAKRRRKVISKALSSIQKSEITTLLSVFCIEQCAMAKGEQHELRKVDVEATAEQH</sequence>
<evidence type="ECO:0000256" key="15">
    <source>
        <dbReference type="ARBA" id="ARBA00047951"/>
    </source>
</evidence>
<evidence type="ECO:0000256" key="13">
    <source>
        <dbReference type="ARBA" id="ARBA00023180"/>
    </source>
</evidence>
<dbReference type="Pfam" id="PF00069">
    <property type="entry name" value="Pkinase"/>
    <property type="match status" value="1"/>
</dbReference>
<keyword evidence="8" id="KW-0418">Kinase</keyword>
<dbReference type="PROSITE" id="PS51473">
    <property type="entry name" value="GNK2"/>
    <property type="match status" value="1"/>
</dbReference>
<evidence type="ECO:0000256" key="16">
    <source>
        <dbReference type="PROSITE-ProRule" id="PRU10141"/>
    </source>
</evidence>
<keyword evidence="10 17" id="KW-1133">Transmembrane helix</keyword>
<name>A0A2G2VVB8_CAPBA</name>
<keyword evidence="3" id="KW-0808">Transferase</keyword>
<dbReference type="Gene3D" id="3.30.200.20">
    <property type="entry name" value="Phosphorylase Kinase, domain 1"/>
    <property type="match status" value="1"/>
</dbReference>
<dbReference type="GO" id="GO:0005886">
    <property type="term" value="C:plasma membrane"/>
    <property type="evidence" value="ECO:0007669"/>
    <property type="project" value="TreeGrafter"/>
</dbReference>
<evidence type="ECO:0000313" key="21">
    <source>
        <dbReference type="Proteomes" id="UP000224567"/>
    </source>
</evidence>
<dbReference type="STRING" id="33114.A0A2G2VVB8"/>
<evidence type="ECO:0000256" key="1">
    <source>
        <dbReference type="ARBA" id="ARBA00004167"/>
    </source>
</evidence>
<dbReference type="PANTHER" id="PTHR27002:SF1073">
    <property type="entry name" value="CYSTEINE-RICH RECEPTOR-LIKE PROTEIN KINASE 29"/>
    <property type="match status" value="1"/>
</dbReference>
<evidence type="ECO:0000256" key="4">
    <source>
        <dbReference type="ARBA" id="ARBA00022692"/>
    </source>
</evidence>
<evidence type="ECO:0000259" key="18">
    <source>
        <dbReference type="PROSITE" id="PS50011"/>
    </source>
</evidence>
<keyword evidence="13" id="KW-0325">Glycoprotein</keyword>
<dbReference type="Pfam" id="PF01657">
    <property type="entry name" value="Stress-antifung"/>
    <property type="match status" value="1"/>
</dbReference>
<dbReference type="InterPro" id="IPR011009">
    <property type="entry name" value="Kinase-like_dom_sf"/>
</dbReference>
<keyword evidence="5" id="KW-0732">Signal</keyword>
<dbReference type="FunFam" id="1.10.510.10:FF:000129">
    <property type="entry name" value="cysteine-rich receptor-like protein kinase 10"/>
    <property type="match status" value="1"/>
</dbReference>
<evidence type="ECO:0000256" key="2">
    <source>
        <dbReference type="ARBA" id="ARBA00022527"/>
    </source>
</evidence>
<comment type="catalytic activity">
    <reaction evidence="14">
        <text>L-seryl-[protein] + ATP = O-phospho-L-seryl-[protein] + ADP + H(+)</text>
        <dbReference type="Rhea" id="RHEA:17989"/>
        <dbReference type="Rhea" id="RHEA-COMP:9863"/>
        <dbReference type="Rhea" id="RHEA-COMP:11604"/>
        <dbReference type="ChEBI" id="CHEBI:15378"/>
        <dbReference type="ChEBI" id="CHEBI:29999"/>
        <dbReference type="ChEBI" id="CHEBI:30616"/>
        <dbReference type="ChEBI" id="CHEBI:83421"/>
        <dbReference type="ChEBI" id="CHEBI:456216"/>
    </reaction>
</comment>
<dbReference type="GO" id="GO:0006950">
    <property type="term" value="P:response to stress"/>
    <property type="evidence" value="ECO:0007669"/>
    <property type="project" value="UniProtKB-ARBA"/>
</dbReference>
<comment type="catalytic activity">
    <reaction evidence="15">
        <text>L-threonyl-[protein] + ATP = O-phospho-L-threonyl-[protein] + ADP + H(+)</text>
        <dbReference type="Rhea" id="RHEA:46608"/>
        <dbReference type="Rhea" id="RHEA-COMP:11060"/>
        <dbReference type="Rhea" id="RHEA-COMP:11605"/>
        <dbReference type="ChEBI" id="CHEBI:15378"/>
        <dbReference type="ChEBI" id="CHEBI:30013"/>
        <dbReference type="ChEBI" id="CHEBI:30616"/>
        <dbReference type="ChEBI" id="CHEBI:61977"/>
        <dbReference type="ChEBI" id="CHEBI:456216"/>
    </reaction>
</comment>
<accession>A0A2G2VVB8</accession>
<keyword evidence="4 17" id="KW-0812">Transmembrane</keyword>
<dbReference type="CDD" id="cd14066">
    <property type="entry name" value="STKc_IRAK"/>
    <property type="match status" value="1"/>
</dbReference>
<evidence type="ECO:0000256" key="8">
    <source>
        <dbReference type="ARBA" id="ARBA00022777"/>
    </source>
</evidence>
<feature type="domain" description="Gnk2-homologous" evidence="19">
    <location>
        <begin position="1"/>
        <end position="83"/>
    </location>
</feature>
<dbReference type="InterPro" id="IPR000719">
    <property type="entry name" value="Prot_kinase_dom"/>
</dbReference>
<evidence type="ECO:0000256" key="9">
    <source>
        <dbReference type="ARBA" id="ARBA00022840"/>
    </source>
</evidence>
<dbReference type="InterPro" id="IPR008271">
    <property type="entry name" value="Ser/Thr_kinase_AS"/>
</dbReference>
<evidence type="ECO:0000256" key="12">
    <source>
        <dbReference type="ARBA" id="ARBA00023170"/>
    </source>
</evidence>
<feature type="domain" description="Protein kinase" evidence="18">
    <location>
        <begin position="179"/>
        <end position="465"/>
    </location>
</feature>
<dbReference type="AlphaFoldDB" id="A0A2G2VVB8"/>
<dbReference type="SMART" id="SM00220">
    <property type="entry name" value="S_TKc"/>
    <property type="match status" value="1"/>
</dbReference>
<dbReference type="Gene3D" id="3.30.430.20">
    <property type="entry name" value="Gnk2 domain, C-X8-C-X2-C motif"/>
    <property type="match status" value="1"/>
</dbReference>
<comment type="caution">
    <text evidence="20">The sequence shown here is derived from an EMBL/GenBank/DDBJ whole genome shotgun (WGS) entry which is preliminary data.</text>
</comment>
<dbReference type="PROSITE" id="PS00108">
    <property type="entry name" value="PROTEIN_KINASE_ST"/>
    <property type="match status" value="1"/>
</dbReference>
<organism evidence="20 21">
    <name type="scientific">Capsicum baccatum</name>
    <name type="common">Peruvian pepper</name>
    <dbReference type="NCBI Taxonomy" id="33114"/>
    <lineage>
        <taxon>Eukaryota</taxon>
        <taxon>Viridiplantae</taxon>
        <taxon>Streptophyta</taxon>
        <taxon>Embryophyta</taxon>
        <taxon>Tracheophyta</taxon>
        <taxon>Spermatophyta</taxon>
        <taxon>Magnoliopsida</taxon>
        <taxon>eudicotyledons</taxon>
        <taxon>Gunneridae</taxon>
        <taxon>Pentapetalae</taxon>
        <taxon>asterids</taxon>
        <taxon>lamiids</taxon>
        <taxon>Solanales</taxon>
        <taxon>Solanaceae</taxon>
        <taxon>Solanoideae</taxon>
        <taxon>Capsiceae</taxon>
        <taxon>Capsicum</taxon>
    </lineage>
</organism>
<keyword evidence="12" id="KW-0675">Receptor</keyword>
<evidence type="ECO:0000256" key="17">
    <source>
        <dbReference type="SAM" id="Phobius"/>
    </source>
</evidence>
<dbReference type="InterPro" id="IPR038408">
    <property type="entry name" value="GNK2_sf"/>
</dbReference>
<keyword evidence="6" id="KW-0677">Repeat</keyword>